<dbReference type="EMBL" id="VZZJ01000035">
    <property type="protein sequence ID" value="KAB1069873.1"/>
    <property type="molecule type" value="Genomic_DNA"/>
</dbReference>
<evidence type="ECO:0000313" key="3">
    <source>
        <dbReference type="Proteomes" id="UP000441523"/>
    </source>
</evidence>
<organism evidence="2 3">
    <name type="scientific">Methylobacterium planeticum</name>
    <dbReference type="NCBI Taxonomy" id="2615211"/>
    <lineage>
        <taxon>Bacteria</taxon>
        <taxon>Pseudomonadati</taxon>
        <taxon>Pseudomonadota</taxon>
        <taxon>Alphaproteobacteria</taxon>
        <taxon>Hyphomicrobiales</taxon>
        <taxon>Methylobacteriaceae</taxon>
        <taxon>Methylobacterium</taxon>
    </lineage>
</organism>
<feature type="region of interest" description="Disordered" evidence="1">
    <location>
        <begin position="177"/>
        <end position="283"/>
    </location>
</feature>
<dbReference type="Proteomes" id="UP000441523">
    <property type="component" value="Unassembled WGS sequence"/>
</dbReference>
<gene>
    <name evidence="2" type="ORF">F6X51_24450</name>
</gene>
<comment type="caution">
    <text evidence="2">The sequence shown here is derived from an EMBL/GenBank/DDBJ whole genome shotgun (WGS) entry which is preliminary data.</text>
</comment>
<proteinExistence type="predicted"/>
<feature type="compositionally biased region" description="Polar residues" evidence="1">
    <location>
        <begin position="256"/>
        <end position="268"/>
    </location>
</feature>
<sequence>MRRRSSIQLGDLDQHGGPSALVLLNRVHHPLLKRRELLTILLVASGASFATIIPLKLDSVEKLSLVDVQVEPAPLDLSAEAPDVVPLASPLTVEADRTQPEEARTLGPAAAQQSRSLELGLNAHGNEAVKELNPLGSVRVEGVRTTLDVQQRGPSAERSPPVQADLIEAPSVVPSQLTSPVRITPSGRQVRPVEPSLTSTISPDEKVQPLVPHLRRPRLTLQSRRGRAPSAQSASSEIGATGTILALRATSKLHRGSSQVSAPQTLNKPSAPWELPSSLAPTD</sequence>
<dbReference type="RefSeq" id="WP_150966402.1">
    <property type="nucleotide sequence ID" value="NZ_VZZJ01000035.1"/>
</dbReference>
<keyword evidence="3" id="KW-1185">Reference proteome</keyword>
<accession>A0A6N6MNB8</accession>
<protein>
    <submittedName>
        <fullName evidence="2">Uncharacterized protein</fullName>
    </submittedName>
</protein>
<dbReference type="AlphaFoldDB" id="A0A6N6MNB8"/>
<evidence type="ECO:0000256" key="1">
    <source>
        <dbReference type="SAM" id="MobiDB-lite"/>
    </source>
</evidence>
<reference evidence="2 3" key="1">
    <citation type="submission" date="2019-09" db="EMBL/GenBank/DDBJ databases">
        <title>YIM 132548 draft genome.</title>
        <authorList>
            <person name="Jiang L."/>
        </authorList>
    </citation>
    <scope>NUCLEOTIDE SEQUENCE [LARGE SCALE GENOMIC DNA]</scope>
    <source>
        <strain evidence="2 3">YIM 132548</strain>
    </source>
</reference>
<evidence type="ECO:0000313" key="2">
    <source>
        <dbReference type="EMBL" id="KAB1069873.1"/>
    </source>
</evidence>
<name>A0A6N6MNB8_9HYPH</name>